<sequence length="514" mass="55068">MRQFTIVGAVLVAAIVSPTDSRGQVPVAVRQAASGIKRADLERQIGVLAADSMLGRLTPSPELDQAATYIAHALSTSRVRPFGDGGSYLQHVRFDVIRADSRCSFAALDGARFAMPNDVRLPTRGASSTDPVAAQGPLVYVQHGWVNKALGIDPYAGLDLRGKIAVVTGYPGGPQRLQADRARGGQFVLPWNAAAERGAVAQVEISGFATWQVTPDRPRNRQGSDVTVKAEWIQQATPSPLPRVAVSSRLADAIFTGERWSAMELIAAATRGDSIASFALGPARELRFEVCRPARTDSTQNVVAMVEGSDPLLKHEYIVMGAHYDGQGLQFPPVNGDSVLNSANDNASGAVGLMAIARAFASGPRPRRSIIFTWFAGEETQISGADFFVARPPVPLRSIKVMVNLDMIGPDKDGTVGLGFSNTALRDLALTTNKAYASVAFVGPVDGRLKGGSDRDAFEGKQIPYLAFEADGGDDKHAVTDDVSRIDYAGFERIVRSVYVIAWRVANEQVLRVR</sequence>
<dbReference type="RefSeq" id="WP_171226586.1">
    <property type="nucleotide sequence ID" value="NZ_CP053085.1"/>
</dbReference>
<dbReference type="KEGG" id="ggr:HKW67_17330"/>
<dbReference type="GO" id="GO:0006508">
    <property type="term" value="P:proteolysis"/>
    <property type="evidence" value="ECO:0007669"/>
    <property type="project" value="InterPro"/>
</dbReference>
<dbReference type="Pfam" id="PF04389">
    <property type="entry name" value="Peptidase_M28"/>
    <property type="match status" value="1"/>
</dbReference>
<evidence type="ECO:0000313" key="3">
    <source>
        <dbReference type="Proteomes" id="UP000500938"/>
    </source>
</evidence>
<gene>
    <name evidence="2" type="ORF">HKW67_17330</name>
</gene>
<dbReference type="PANTHER" id="PTHR12147:SF26">
    <property type="entry name" value="PEPTIDASE M28 DOMAIN-CONTAINING PROTEIN"/>
    <property type="match status" value="1"/>
</dbReference>
<dbReference type="InterPro" id="IPR007484">
    <property type="entry name" value="Peptidase_M28"/>
</dbReference>
<proteinExistence type="predicted"/>
<dbReference type="EMBL" id="CP053085">
    <property type="protein sequence ID" value="QJR37153.1"/>
    <property type="molecule type" value="Genomic_DNA"/>
</dbReference>
<reference evidence="2 3" key="1">
    <citation type="submission" date="2020-05" db="EMBL/GenBank/DDBJ databases">
        <title>Complete genome sequence of Gemmatimonas greenlandica TET16.</title>
        <authorList>
            <person name="Zeng Y."/>
        </authorList>
    </citation>
    <scope>NUCLEOTIDE SEQUENCE [LARGE SCALE GENOMIC DNA]</scope>
    <source>
        <strain evidence="2 3">TET16</strain>
    </source>
</reference>
<dbReference type="AlphaFoldDB" id="A0A6M4IQY9"/>
<accession>A0A6M4IQY9</accession>
<name>A0A6M4IQY9_9BACT</name>
<evidence type="ECO:0000313" key="2">
    <source>
        <dbReference type="EMBL" id="QJR37153.1"/>
    </source>
</evidence>
<dbReference type="InterPro" id="IPR045175">
    <property type="entry name" value="M28_fam"/>
</dbReference>
<protein>
    <submittedName>
        <fullName evidence="2">M28 family peptidase</fullName>
    </submittedName>
</protein>
<feature type="domain" description="Peptidase M28" evidence="1">
    <location>
        <begin position="301"/>
        <end position="498"/>
    </location>
</feature>
<dbReference type="Gene3D" id="3.40.630.10">
    <property type="entry name" value="Zn peptidases"/>
    <property type="match status" value="1"/>
</dbReference>
<dbReference type="Proteomes" id="UP000500938">
    <property type="component" value="Chromosome"/>
</dbReference>
<organism evidence="2 3">
    <name type="scientific">Gemmatimonas groenlandica</name>
    <dbReference type="NCBI Taxonomy" id="2732249"/>
    <lineage>
        <taxon>Bacteria</taxon>
        <taxon>Pseudomonadati</taxon>
        <taxon>Gemmatimonadota</taxon>
        <taxon>Gemmatimonadia</taxon>
        <taxon>Gemmatimonadales</taxon>
        <taxon>Gemmatimonadaceae</taxon>
        <taxon>Gemmatimonas</taxon>
    </lineage>
</organism>
<evidence type="ECO:0000259" key="1">
    <source>
        <dbReference type="Pfam" id="PF04389"/>
    </source>
</evidence>
<dbReference type="SUPFAM" id="SSF53187">
    <property type="entry name" value="Zn-dependent exopeptidases"/>
    <property type="match status" value="1"/>
</dbReference>
<dbReference type="PANTHER" id="PTHR12147">
    <property type="entry name" value="METALLOPEPTIDASE M28 FAMILY MEMBER"/>
    <property type="match status" value="1"/>
</dbReference>
<dbReference type="GO" id="GO:0008235">
    <property type="term" value="F:metalloexopeptidase activity"/>
    <property type="evidence" value="ECO:0007669"/>
    <property type="project" value="InterPro"/>
</dbReference>
<keyword evidence="3" id="KW-1185">Reference proteome</keyword>